<dbReference type="OrthoDB" id="9836660at2"/>
<evidence type="ECO:0000313" key="2">
    <source>
        <dbReference type="EMBL" id="AUP77894.1"/>
    </source>
</evidence>
<evidence type="ECO:0000256" key="1">
    <source>
        <dbReference type="SAM" id="Phobius"/>
    </source>
</evidence>
<feature type="transmembrane region" description="Helical" evidence="1">
    <location>
        <begin position="12"/>
        <end position="29"/>
    </location>
</feature>
<evidence type="ECO:0000313" key="3">
    <source>
        <dbReference type="Proteomes" id="UP000235826"/>
    </source>
</evidence>
<keyword evidence="1" id="KW-1133">Transmembrane helix</keyword>
<keyword evidence="1" id="KW-0472">Membrane</keyword>
<reference evidence="2 3" key="1">
    <citation type="submission" date="2018-01" db="EMBL/GenBank/DDBJ databases">
        <title>Complete genome sequence of Flavivirga eckloniae ECD14 isolated from seaweed Ecklonia cava.</title>
        <authorList>
            <person name="Lee J.H."/>
            <person name="Baik K.S."/>
            <person name="Seong C.N."/>
        </authorList>
    </citation>
    <scope>NUCLEOTIDE SEQUENCE [LARGE SCALE GENOMIC DNA]</scope>
    <source>
        <strain evidence="2 3">ECD14</strain>
    </source>
</reference>
<dbReference type="RefSeq" id="WP_102754553.1">
    <property type="nucleotide sequence ID" value="NZ_CP025791.1"/>
</dbReference>
<dbReference type="KEGG" id="fek:C1H87_03870"/>
<keyword evidence="1" id="KW-0812">Transmembrane</keyword>
<keyword evidence="3" id="KW-1185">Reference proteome</keyword>
<sequence>MMKNKNQSRISLIILIFVAICYIGFQHYSNYKKKESYKRAIVSELRKGLWYIEEVFYDNINLEKKETDQLFNSFLEGNTSLNEVKLLDLRMRLSNMSSIIQLHSDYFRNKNWKAAQQSGVLSQFSLYELKQLNLAYNKSEELIEIGKQIQEFGFRSPSFDAIFDKKISSKLELEFIYKAYQRLFFDHSRIVKRTRFEYHDAIKMLDPENEYLKQLISLKNQKKKTKQDL</sequence>
<proteinExistence type="predicted"/>
<accession>A0A2K9PLF2</accession>
<dbReference type="AlphaFoldDB" id="A0A2K9PLF2"/>
<protein>
    <submittedName>
        <fullName evidence="2">Uncharacterized protein</fullName>
    </submittedName>
</protein>
<dbReference type="EMBL" id="CP025791">
    <property type="protein sequence ID" value="AUP77894.1"/>
    <property type="molecule type" value="Genomic_DNA"/>
</dbReference>
<dbReference type="Proteomes" id="UP000235826">
    <property type="component" value="Chromosome"/>
</dbReference>
<name>A0A2K9PLF2_9FLAO</name>
<organism evidence="2 3">
    <name type="scientific">Flavivirga eckloniae</name>
    <dbReference type="NCBI Taxonomy" id="1803846"/>
    <lineage>
        <taxon>Bacteria</taxon>
        <taxon>Pseudomonadati</taxon>
        <taxon>Bacteroidota</taxon>
        <taxon>Flavobacteriia</taxon>
        <taxon>Flavobacteriales</taxon>
        <taxon>Flavobacteriaceae</taxon>
        <taxon>Flavivirga</taxon>
    </lineage>
</organism>
<gene>
    <name evidence="2" type="ORF">C1H87_03870</name>
</gene>